<reference evidence="2 3" key="1">
    <citation type="submission" date="2020-08" db="EMBL/GenBank/DDBJ databases">
        <title>Genome public.</title>
        <authorList>
            <person name="Liu C."/>
            <person name="Sun Q."/>
        </authorList>
    </citation>
    <scope>NUCLEOTIDE SEQUENCE [LARGE SCALE GENOMIC DNA]</scope>
    <source>
        <strain evidence="2 3">NSJ-27</strain>
    </source>
</reference>
<accession>A0ABR7ITF3</accession>
<keyword evidence="3" id="KW-1185">Reference proteome</keyword>
<name>A0ABR7ITF3_9CLOT</name>
<dbReference type="PANTHER" id="PTHR48079">
    <property type="entry name" value="PROTEIN YEEZ"/>
    <property type="match status" value="1"/>
</dbReference>
<evidence type="ECO:0000313" key="2">
    <source>
        <dbReference type="EMBL" id="MBC5788358.1"/>
    </source>
</evidence>
<gene>
    <name evidence="2" type="ORF">H8Z77_10110</name>
</gene>
<comment type="caution">
    <text evidence="2">The sequence shown here is derived from an EMBL/GenBank/DDBJ whole genome shotgun (WGS) entry which is preliminary data.</text>
</comment>
<dbReference type="InterPro" id="IPR036291">
    <property type="entry name" value="NAD(P)-bd_dom_sf"/>
</dbReference>
<organism evidence="2 3">
    <name type="scientific">Clostridium facile</name>
    <dbReference type="NCBI Taxonomy" id="2763035"/>
    <lineage>
        <taxon>Bacteria</taxon>
        <taxon>Bacillati</taxon>
        <taxon>Bacillota</taxon>
        <taxon>Clostridia</taxon>
        <taxon>Eubacteriales</taxon>
        <taxon>Clostridiaceae</taxon>
        <taxon>Clostridium</taxon>
    </lineage>
</organism>
<dbReference type="Pfam" id="PF01370">
    <property type="entry name" value="Epimerase"/>
    <property type="match status" value="1"/>
</dbReference>
<dbReference type="InterPro" id="IPR051783">
    <property type="entry name" value="NAD(P)-dependent_oxidoreduct"/>
</dbReference>
<sequence length="340" mass="38006">MNQKLYLITGANGHLGNTIIRLLQQENCQIRGLILPNETPSNQFDNTTYFHGDVSKKETLLPLFEDMNPEQTVLIHTAGIIDISEEVSPALYNVNVTGTKNIAELALQYKLKRMVYVSSVHAIPEGGTLKVLKEISHFSKDNVVGGYAKTKAEATQAVLDLVPKGLPAIVVHPSGILGPYDNSGNHLVQLVHDYILGKLPACVHGGYDFVDVRDVAQGCLLAAQKGTVGECYILSNRHYEIKDLLKMAQKIYGGKHLPILPIWMAKLFVPLIEWVAKQKKRRPLYTKYSLYTLKSNDKFSHDKATSELGYRPRDLFQTISDTISWMKQNGQLKKKKHVTA</sequence>
<evidence type="ECO:0000313" key="3">
    <source>
        <dbReference type="Proteomes" id="UP000649151"/>
    </source>
</evidence>
<evidence type="ECO:0000259" key="1">
    <source>
        <dbReference type="Pfam" id="PF01370"/>
    </source>
</evidence>
<proteinExistence type="predicted"/>
<protein>
    <submittedName>
        <fullName evidence="2">NAD-dependent epimerase/dehydratase family protein</fullName>
    </submittedName>
</protein>
<dbReference type="Gene3D" id="3.40.50.720">
    <property type="entry name" value="NAD(P)-binding Rossmann-like Domain"/>
    <property type="match status" value="1"/>
</dbReference>
<dbReference type="RefSeq" id="WP_186996924.1">
    <property type="nucleotide sequence ID" value="NZ_JACOQK010000001.1"/>
</dbReference>
<dbReference type="SUPFAM" id="SSF51735">
    <property type="entry name" value="NAD(P)-binding Rossmann-fold domains"/>
    <property type="match status" value="1"/>
</dbReference>
<feature type="domain" description="NAD-dependent epimerase/dehydratase" evidence="1">
    <location>
        <begin position="7"/>
        <end position="230"/>
    </location>
</feature>
<dbReference type="EMBL" id="JACOQK010000001">
    <property type="protein sequence ID" value="MBC5788358.1"/>
    <property type="molecule type" value="Genomic_DNA"/>
</dbReference>
<dbReference type="Proteomes" id="UP000649151">
    <property type="component" value="Unassembled WGS sequence"/>
</dbReference>
<dbReference type="InterPro" id="IPR001509">
    <property type="entry name" value="Epimerase_deHydtase"/>
</dbReference>
<dbReference type="PANTHER" id="PTHR48079:SF6">
    <property type="entry name" value="NAD(P)-BINDING DOMAIN-CONTAINING PROTEIN-RELATED"/>
    <property type="match status" value="1"/>
</dbReference>